<sequence length="352" mass="40426">MRFKAKSCIIFGVLLMGLNWFPPIAQADSTINFGVQAEIPENQIDKKQTYFDLQMSAGKKETIYVDVSNPTNSKVTVEVEVNSATTNDNGIIDYSERNKKPDKTLKYDMKDIVKYDKEFQLAPKETKKVPIEITMPEATYDGIVLGGINFKQKETEVSATENEEKDKSMVENRYSYIIGLKLTETTNEVTPDMKLKSIKPGQYNYANYVKVNLQNPTSTMISNLKIDGKVYKDGSKEVLHETKKEKLSMAPNSNFNYMIDWGNQAFKSGDYRLKMTATDGEHTWKWDEQFTIDKKDAQKYNNRAVNLEKDYTWLYIVLGVIGLLLLLLLVFLLGRRSSKKKEQDIKEKETKE</sequence>
<evidence type="ECO:0000259" key="4">
    <source>
        <dbReference type="Pfam" id="PF11797"/>
    </source>
</evidence>
<comment type="caution">
    <text evidence="6">The sequence shown here is derived from an EMBL/GenBank/DDBJ whole genome shotgun (WGS) entry which is preliminary data.</text>
</comment>
<evidence type="ECO:0000313" key="7">
    <source>
        <dbReference type="Proteomes" id="UP000033536"/>
    </source>
</evidence>
<dbReference type="EMBL" id="JYOM01000012">
    <property type="protein sequence ID" value="KKD46271.1"/>
    <property type="molecule type" value="Genomic_DNA"/>
</dbReference>
<dbReference type="InterPro" id="IPR021759">
    <property type="entry name" value="WxLIP_HBD"/>
</dbReference>
<evidence type="ECO:0000313" key="8">
    <source>
        <dbReference type="Proteomes" id="UP000523362"/>
    </source>
</evidence>
<gene>
    <name evidence="6" type="ORF">HB897_09685</name>
    <name evidence="5" type="ORF">UQ68_07320</name>
</gene>
<evidence type="ECO:0000256" key="2">
    <source>
        <dbReference type="SAM" id="SignalP"/>
    </source>
</evidence>
<accession>A0A7X1C6S8</accession>
<dbReference type="Pfam" id="PF06030">
    <property type="entry name" value="WxLIP_PGBD"/>
    <property type="match status" value="1"/>
</dbReference>
<protein>
    <submittedName>
        <fullName evidence="5">Cell surface protein</fullName>
    </submittedName>
    <submittedName>
        <fullName evidence="6">DUF916 and DUF3324 domain-containing protein</fullName>
    </submittedName>
</protein>
<dbReference type="InterPro" id="IPR010317">
    <property type="entry name" value="WxLIP_PGBD"/>
</dbReference>
<dbReference type="Proteomes" id="UP000523362">
    <property type="component" value="Unassembled WGS sequence"/>
</dbReference>
<name>A0A7X1C6S8_LISSE</name>
<feature type="signal peptide" evidence="2">
    <location>
        <begin position="1"/>
        <end position="27"/>
    </location>
</feature>
<dbReference type="Proteomes" id="UP000033536">
    <property type="component" value="Unassembled WGS sequence"/>
</dbReference>
<dbReference type="AlphaFoldDB" id="A0A7X1C6S8"/>
<evidence type="ECO:0000313" key="5">
    <source>
        <dbReference type="EMBL" id="KKD46271.1"/>
    </source>
</evidence>
<dbReference type="RefSeq" id="WP_003750604.1">
    <property type="nucleotide sequence ID" value="NZ_CP034772.1"/>
</dbReference>
<evidence type="ECO:0000256" key="1">
    <source>
        <dbReference type="SAM" id="Phobius"/>
    </source>
</evidence>
<reference evidence="6 8" key="2">
    <citation type="submission" date="2020-03" db="EMBL/GenBank/DDBJ databases">
        <title>Soil Listeria distribution.</title>
        <authorList>
            <person name="Liao J."/>
            <person name="Wiedmann M."/>
        </authorList>
    </citation>
    <scope>NUCLEOTIDE SEQUENCE [LARGE SCALE GENOMIC DNA]</scope>
    <source>
        <strain evidence="6 8">FSL L7-1560</strain>
    </source>
</reference>
<feature type="domain" description="WxL Interacting Protein peptidoglycan binding" evidence="3">
    <location>
        <begin position="33"/>
        <end position="151"/>
    </location>
</feature>
<organism evidence="6 8">
    <name type="scientific">Listeria seeligeri</name>
    <dbReference type="NCBI Taxonomy" id="1640"/>
    <lineage>
        <taxon>Bacteria</taxon>
        <taxon>Bacillati</taxon>
        <taxon>Bacillota</taxon>
        <taxon>Bacilli</taxon>
        <taxon>Bacillales</taxon>
        <taxon>Listeriaceae</taxon>
        <taxon>Listeria</taxon>
    </lineage>
</organism>
<keyword evidence="1" id="KW-0812">Transmembrane</keyword>
<keyword evidence="7" id="KW-1185">Reference proteome</keyword>
<feature type="chain" id="PRO_5030602947" evidence="2">
    <location>
        <begin position="28"/>
        <end position="352"/>
    </location>
</feature>
<keyword evidence="1" id="KW-1133">Transmembrane helix</keyword>
<evidence type="ECO:0000313" key="6">
    <source>
        <dbReference type="EMBL" id="MBC1486497.1"/>
    </source>
</evidence>
<evidence type="ECO:0000259" key="3">
    <source>
        <dbReference type="Pfam" id="PF06030"/>
    </source>
</evidence>
<reference evidence="5 7" key="1">
    <citation type="submission" date="2015-02" db="EMBL/GenBank/DDBJ databases">
        <title>Sequencing of Listeria spp. dairy environmental strains.</title>
        <authorList>
            <person name="Muhterem-Uyar M."/>
            <person name="Wagner M."/>
            <person name="Schmitz-Esser S."/>
            <person name="Stessl B."/>
        </authorList>
    </citation>
    <scope>NUCLEOTIDE SEQUENCE [LARGE SCALE GENOMIC DNA]</scope>
    <source>
        <strain evidence="5 7">7KSM</strain>
    </source>
</reference>
<proteinExistence type="predicted"/>
<dbReference type="EMBL" id="JAARRG010000006">
    <property type="protein sequence ID" value="MBC1486497.1"/>
    <property type="molecule type" value="Genomic_DNA"/>
</dbReference>
<keyword evidence="2" id="KW-0732">Signal</keyword>
<dbReference type="Pfam" id="PF11797">
    <property type="entry name" value="WxLIP_HBD"/>
    <property type="match status" value="1"/>
</dbReference>
<keyword evidence="1" id="KW-0472">Membrane</keyword>
<feature type="transmembrane region" description="Helical" evidence="1">
    <location>
        <begin position="313"/>
        <end position="333"/>
    </location>
</feature>
<feature type="domain" description="WxL Interacting Protein host binding" evidence="4">
    <location>
        <begin position="167"/>
        <end position="302"/>
    </location>
</feature>